<dbReference type="InterPro" id="IPR004875">
    <property type="entry name" value="DDE_SF_endonuclease_dom"/>
</dbReference>
<evidence type="ECO:0000313" key="3">
    <source>
        <dbReference type="EMBL" id="KAG9185049.1"/>
    </source>
</evidence>
<reference evidence="3" key="1">
    <citation type="submission" date="2021-07" db="EMBL/GenBank/DDBJ databases">
        <title>Genome Resource of American Ginseng Black Spot Pathogen Alternaria panax.</title>
        <authorList>
            <person name="Qiu C."/>
            <person name="Wang W."/>
            <person name="Liu Z."/>
        </authorList>
    </citation>
    <scope>NUCLEOTIDE SEQUENCE</scope>
    <source>
        <strain evidence="3">BNCC115425</strain>
    </source>
</reference>
<feature type="coiled-coil region" evidence="1">
    <location>
        <begin position="138"/>
        <end position="172"/>
    </location>
</feature>
<evidence type="ECO:0000313" key="4">
    <source>
        <dbReference type="Proteomes" id="UP001199106"/>
    </source>
</evidence>
<evidence type="ECO:0000259" key="2">
    <source>
        <dbReference type="Pfam" id="PF03184"/>
    </source>
</evidence>
<dbReference type="GO" id="GO:0003676">
    <property type="term" value="F:nucleic acid binding"/>
    <property type="evidence" value="ECO:0007669"/>
    <property type="project" value="InterPro"/>
</dbReference>
<sequence length="193" mass="22275">MDFIDYCDQNKILLAIFPPHATHTLQPLDVALFKPLSTAYSNELSSFIDQCQELLTITKSHFFPLFYRAWEASFKESTILRAFEVTGLSPFNSEVILQKFRAIAAESDSEWSNLSASDWRKIRTLIDRAVTHRESSKISQLDRTVHRLSSQAKVAQNEIRDLKEALINERKRRKRDKPLLLQEPEEYNGGAAF</sequence>
<gene>
    <name evidence="3" type="ORF">G6011_02996</name>
</gene>
<keyword evidence="4" id="KW-1185">Reference proteome</keyword>
<evidence type="ECO:0000256" key="1">
    <source>
        <dbReference type="SAM" id="Coils"/>
    </source>
</evidence>
<dbReference type="Proteomes" id="UP001199106">
    <property type="component" value="Unassembled WGS sequence"/>
</dbReference>
<comment type="caution">
    <text evidence="3">The sequence shown here is derived from an EMBL/GenBank/DDBJ whole genome shotgun (WGS) entry which is preliminary data.</text>
</comment>
<organism evidence="3 4">
    <name type="scientific">Alternaria panax</name>
    <dbReference type="NCBI Taxonomy" id="48097"/>
    <lineage>
        <taxon>Eukaryota</taxon>
        <taxon>Fungi</taxon>
        <taxon>Dikarya</taxon>
        <taxon>Ascomycota</taxon>
        <taxon>Pezizomycotina</taxon>
        <taxon>Dothideomycetes</taxon>
        <taxon>Pleosporomycetidae</taxon>
        <taxon>Pleosporales</taxon>
        <taxon>Pleosporineae</taxon>
        <taxon>Pleosporaceae</taxon>
        <taxon>Alternaria</taxon>
        <taxon>Alternaria sect. Panax</taxon>
    </lineage>
</organism>
<dbReference type="EMBL" id="JAANER010000012">
    <property type="protein sequence ID" value="KAG9185049.1"/>
    <property type="molecule type" value="Genomic_DNA"/>
</dbReference>
<feature type="domain" description="DDE-1" evidence="2">
    <location>
        <begin position="7"/>
        <end position="83"/>
    </location>
</feature>
<accession>A0AAD4F762</accession>
<name>A0AAD4F762_9PLEO</name>
<dbReference type="Pfam" id="PF03184">
    <property type="entry name" value="DDE_1"/>
    <property type="match status" value="1"/>
</dbReference>
<protein>
    <recommendedName>
        <fullName evidence="2">DDE-1 domain-containing protein</fullName>
    </recommendedName>
</protein>
<keyword evidence="1" id="KW-0175">Coiled coil</keyword>
<proteinExistence type="predicted"/>
<dbReference type="AlphaFoldDB" id="A0AAD4F762"/>